<evidence type="ECO:0000259" key="7">
    <source>
        <dbReference type="Pfam" id="PF16355"/>
    </source>
</evidence>
<dbReference type="InterPro" id="IPR013783">
    <property type="entry name" value="Ig-like_fold"/>
</dbReference>
<feature type="domain" description="Glycoside hydrolase family 2 catalytic" evidence="5">
    <location>
        <begin position="299"/>
        <end position="527"/>
    </location>
</feature>
<organism evidence="9 10">
    <name type="scientific">Bacteroides difficilis</name>
    <dbReference type="NCBI Taxonomy" id="2763021"/>
    <lineage>
        <taxon>Bacteria</taxon>
        <taxon>Pseudomonadati</taxon>
        <taxon>Bacteroidota</taxon>
        <taxon>Bacteroidia</taxon>
        <taxon>Bacteroidales</taxon>
        <taxon>Bacteroidaceae</taxon>
        <taxon>Bacteroides</taxon>
    </lineage>
</organism>
<dbReference type="InterPro" id="IPR032311">
    <property type="entry name" value="DUF4982"/>
</dbReference>
<reference evidence="9 10" key="1">
    <citation type="submission" date="2020-08" db="EMBL/GenBank/DDBJ databases">
        <title>Genome public.</title>
        <authorList>
            <person name="Liu C."/>
            <person name="Sun Q."/>
        </authorList>
    </citation>
    <scope>NUCLEOTIDE SEQUENCE [LARGE SCALE GENOMIC DNA]</scope>
    <source>
        <strain evidence="9 10">M27</strain>
    </source>
</reference>
<dbReference type="Gene3D" id="3.20.20.80">
    <property type="entry name" value="Glycosidases"/>
    <property type="match status" value="2"/>
</dbReference>
<feature type="domain" description="Glycoside hydrolase family 2 immunoglobulin-like beta-sandwich" evidence="4">
    <location>
        <begin position="188"/>
        <end position="292"/>
    </location>
</feature>
<dbReference type="InterPro" id="IPR006101">
    <property type="entry name" value="Glyco_hydro_2"/>
</dbReference>
<evidence type="ECO:0000256" key="1">
    <source>
        <dbReference type="ARBA" id="ARBA00007401"/>
    </source>
</evidence>
<dbReference type="InterPro" id="IPR006104">
    <property type="entry name" value="Glyco_hydro_2_N"/>
</dbReference>
<dbReference type="EMBL" id="JACOOE010000005">
    <property type="protein sequence ID" value="MBC5605198.1"/>
    <property type="molecule type" value="Genomic_DNA"/>
</dbReference>
<dbReference type="Pfam" id="PF02836">
    <property type="entry name" value="Glyco_hydro_2_C"/>
    <property type="match status" value="1"/>
</dbReference>
<dbReference type="RefSeq" id="WP_186967312.1">
    <property type="nucleotide sequence ID" value="NZ_JACOOE010000005.1"/>
</dbReference>
<comment type="caution">
    <text evidence="9">The sequence shown here is derived from an EMBL/GenBank/DDBJ whole genome shotgun (WGS) entry which is preliminary data.</text>
</comment>
<evidence type="ECO:0000313" key="9">
    <source>
        <dbReference type="EMBL" id="MBC5605198.1"/>
    </source>
</evidence>
<dbReference type="PRINTS" id="PR00132">
    <property type="entry name" value="GLHYDRLASE2"/>
</dbReference>
<comment type="similarity">
    <text evidence="1">Belongs to the glycosyl hydrolase 2 family.</text>
</comment>
<keyword evidence="10" id="KW-1185">Reference proteome</keyword>
<dbReference type="SUPFAM" id="SSF51445">
    <property type="entry name" value="(Trans)glycosidases"/>
    <property type="match status" value="1"/>
</dbReference>
<evidence type="ECO:0000256" key="3">
    <source>
        <dbReference type="ARBA" id="ARBA00023295"/>
    </source>
</evidence>
<accession>A0ABR7CBN8</accession>
<sequence>MKRKTLLTFLMLLFYMVNISAKNEMRIKEIFDFDWRFILADQAEYAERDYNDQAWITVQLPHDWNIEQDFVREAGGAAAYLPEGIGWYRKEFQLPASYQGKRISVLFDGIFQQSDVYINGRHLGFRPYGFCSIEYDLTPYLDFQGMNTIAVRVNTTGGRPRWYAGAGIYRHAWLQVVNPVHVATYGTYVTTPSVTKEKAKVQVATTLNNTTDKEQAVTVSQQIVDGTGKRIGKGCKQKFPLPANQSADLKQELELSAPQLWTLEQPNLYKMETVVRIGNKIVDVYQTSFGVRTFNFDPDKGFSLNGKYIKLKGMCLHQDAGCMGVAVPDRSYERRLEIIKEYGCNAIRCAHNQPSPEFLDMCDRMGFVVIDEAFDKWKSGYYEKYFDEWWKKDMENMLLRDRNHPSIVLWSIGNELQEAWDGTGEGAGRARMLQDFVHQFEPSRPVTLAAQNGHQASFSGVTDVIGYNYLEARMLNDHKKFPERCFLVSEELPYFSGEEGNLRSYTPYNPWNIVKDHDFVAGGFIWSGVDYLGESGWPSKGWPNGLFDICMFEKPRAAYHRAMWNDEPIVRIAVVDPSLDIDHGRDLWQWPNMAAHWNFPDHYYGLVMEVRTTTNCEKVEMLMNGKSMGIQETAKFSNNTIVWNLPFRPGTLEAKGYNGGKEVASYKLVTSQKASQAVVTADRTELRADGQDLSHIAIQLKDVDGNPVQTDDKQITVSVEGEGRFRGIDNGDLRREKSFAGHQLNTYFGKALVVVQSTRKVGTMRVKIEVEGKDTPYYVDINTK</sequence>
<dbReference type="SUPFAM" id="SSF49373">
    <property type="entry name" value="Invasin/intimin cell-adhesion fragments"/>
    <property type="match status" value="1"/>
</dbReference>
<dbReference type="InterPro" id="IPR008979">
    <property type="entry name" value="Galactose-bd-like_sf"/>
</dbReference>
<name>A0ABR7CBN8_9BACE</name>
<dbReference type="Pfam" id="PF18565">
    <property type="entry name" value="Glyco_hydro2_C5"/>
    <property type="match status" value="1"/>
</dbReference>
<dbReference type="InterPro" id="IPR051913">
    <property type="entry name" value="GH2_Domain-Containing"/>
</dbReference>
<dbReference type="InterPro" id="IPR006103">
    <property type="entry name" value="Glyco_hydro_2_cat"/>
</dbReference>
<dbReference type="Pfam" id="PF16355">
    <property type="entry name" value="DUF4982"/>
    <property type="match status" value="1"/>
</dbReference>
<dbReference type="InterPro" id="IPR036156">
    <property type="entry name" value="Beta-gal/glucu_dom_sf"/>
</dbReference>
<keyword evidence="3" id="KW-0326">Glycosidase</keyword>
<dbReference type="InterPro" id="IPR006102">
    <property type="entry name" value="Ig-like_GH2"/>
</dbReference>
<dbReference type="Gene3D" id="2.60.40.10">
    <property type="entry name" value="Immunoglobulins"/>
    <property type="match status" value="3"/>
</dbReference>
<evidence type="ECO:0000313" key="10">
    <source>
        <dbReference type="Proteomes" id="UP000600600"/>
    </source>
</evidence>
<evidence type="ECO:0000259" key="6">
    <source>
        <dbReference type="Pfam" id="PF02837"/>
    </source>
</evidence>
<evidence type="ECO:0000259" key="5">
    <source>
        <dbReference type="Pfam" id="PF02836"/>
    </source>
</evidence>
<proteinExistence type="inferred from homology"/>
<dbReference type="InterPro" id="IPR008964">
    <property type="entry name" value="Invasin/intimin_cell_adhesion"/>
</dbReference>
<protein>
    <submittedName>
        <fullName evidence="9">DUF4982 domain-containing protein</fullName>
    </submittedName>
</protein>
<evidence type="ECO:0000259" key="4">
    <source>
        <dbReference type="Pfam" id="PF00703"/>
    </source>
</evidence>
<gene>
    <name evidence="9" type="ORF">H8S67_11025</name>
</gene>
<dbReference type="Pfam" id="PF02837">
    <property type="entry name" value="Glyco_hydro_2_N"/>
    <property type="match status" value="1"/>
</dbReference>
<dbReference type="Pfam" id="PF00703">
    <property type="entry name" value="Glyco_hydro_2"/>
    <property type="match status" value="1"/>
</dbReference>
<dbReference type="Gene3D" id="2.60.120.260">
    <property type="entry name" value="Galactose-binding domain-like"/>
    <property type="match status" value="1"/>
</dbReference>
<dbReference type="InterPro" id="IPR023232">
    <property type="entry name" value="Glyco_hydro_2_AS"/>
</dbReference>
<evidence type="ECO:0000256" key="2">
    <source>
        <dbReference type="ARBA" id="ARBA00022801"/>
    </source>
</evidence>
<feature type="domain" description="Glycosyl hydrolases family 2 sugar binding" evidence="6">
    <location>
        <begin position="83"/>
        <end position="153"/>
    </location>
</feature>
<evidence type="ECO:0000259" key="8">
    <source>
        <dbReference type="Pfam" id="PF18565"/>
    </source>
</evidence>
<feature type="domain" description="Glycoside hydrolase family 2" evidence="8">
    <location>
        <begin position="679"/>
        <end position="772"/>
    </location>
</feature>
<dbReference type="PROSITE" id="PS00608">
    <property type="entry name" value="GLYCOSYL_HYDROL_F2_2"/>
    <property type="match status" value="1"/>
</dbReference>
<dbReference type="SUPFAM" id="SSF49303">
    <property type="entry name" value="beta-Galactosidase/glucuronidase domain"/>
    <property type="match status" value="1"/>
</dbReference>
<dbReference type="SUPFAM" id="SSF49785">
    <property type="entry name" value="Galactose-binding domain-like"/>
    <property type="match status" value="1"/>
</dbReference>
<dbReference type="InterPro" id="IPR017853">
    <property type="entry name" value="GH"/>
</dbReference>
<dbReference type="PANTHER" id="PTHR42732:SF1">
    <property type="entry name" value="BETA-MANNOSIDASE"/>
    <property type="match status" value="1"/>
</dbReference>
<dbReference type="Proteomes" id="UP000600600">
    <property type="component" value="Unassembled WGS sequence"/>
</dbReference>
<keyword evidence="2" id="KW-0378">Hydrolase</keyword>
<dbReference type="PANTHER" id="PTHR42732">
    <property type="entry name" value="BETA-GALACTOSIDASE"/>
    <property type="match status" value="1"/>
</dbReference>
<feature type="domain" description="DUF4982" evidence="7">
    <location>
        <begin position="607"/>
        <end position="664"/>
    </location>
</feature>
<dbReference type="InterPro" id="IPR040605">
    <property type="entry name" value="Glyco_hydro2_dom5"/>
</dbReference>